<dbReference type="AlphaFoldDB" id="A0A0F7S0S9"/>
<feature type="disulfide bond" evidence="4">
    <location>
        <begin position="267"/>
        <end position="283"/>
    </location>
</feature>
<dbReference type="PIRSF" id="PIRSF000894">
    <property type="entry name" value="Acid_phosphatase"/>
    <property type="match status" value="1"/>
</dbReference>
<evidence type="ECO:0000313" key="8">
    <source>
        <dbReference type="Proteomes" id="UP000242770"/>
    </source>
</evidence>
<sequence length="465" mass="50845">MLGGTFQKSFTAAPLLLLLQFVTLSLASAIPTISPRDSKAFVLEQHLGNLSPYFDAPIPSHLSLGVPSGCHVDQVSLVHRHGSRGPISSEIGSVRNLSYYLNNHTSLLTSPVSTPPAKLAFLAENGGGWSAANLKQDDLTAVGRRELFDHGVSIKLDYPKHNTTLFLAGQQDRVVESAQWFAAGYLGKDYNATGKLDVISESLGVKSYITPMETCHNWTYSSGGKPVAEWGSVYLPPIAKQLNAQVQSVWPGLDFSADHVHGMLWACAYELATLGSVGKSNWCGVFSPTQIKQFEYELDLLMRGAFGYGLPNNSGQVMGSLYISNLTQRLTQPELFKEPNGQQRSLFFDFAHDTTIDLILTTLGLAYDKSYPVDGPIHPARNWRTSYQVPFAAQMEWRKVTCPGQKKADMIQLHLNKAPFDLKPVCKSDQFGGCDLNDFLQADQVKKANAVQVGDAVWTAACGKA</sequence>
<dbReference type="GO" id="GO:0003993">
    <property type="term" value="F:acid phosphatase activity"/>
    <property type="evidence" value="ECO:0007669"/>
    <property type="project" value="TreeGrafter"/>
</dbReference>
<feature type="active site" description="Nucleophile" evidence="3">
    <location>
        <position position="81"/>
    </location>
</feature>
<keyword evidence="2" id="KW-0325">Glycoprotein</keyword>
<evidence type="ECO:0000256" key="3">
    <source>
        <dbReference type="PIRSR" id="PIRSR000894-1"/>
    </source>
</evidence>
<keyword evidence="4" id="KW-1015">Disulfide bond</keyword>
<dbReference type="STRING" id="49012.A0A0F7S0S9"/>
<dbReference type="PANTHER" id="PTHR20963:SF42">
    <property type="entry name" value="PHOSPHOGLYCERATE MUTASE-LIKE PROTEIN"/>
    <property type="match status" value="1"/>
</dbReference>
<proteinExistence type="predicted"/>
<dbReference type="PROSITE" id="PS00616">
    <property type="entry name" value="HIS_ACID_PHOSPHAT_1"/>
    <property type="match status" value="1"/>
</dbReference>
<dbReference type="Proteomes" id="UP000242770">
    <property type="component" value="Unassembled WGS sequence"/>
</dbReference>
<dbReference type="InterPro" id="IPR029033">
    <property type="entry name" value="His_PPase_superfam"/>
</dbReference>
<organism evidence="6 8">
    <name type="scientific">Sporisorium scitamineum</name>
    <dbReference type="NCBI Taxonomy" id="49012"/>
    <lineage>
        <taxon>Eukaryota</taxon>
        <taxon>Fungi</taxon>
        <taxon>Dikarya</taxon>
        <taxon>Basidiomycota</taxon>
        <taxon>Ustilaginomycotina</taxon>
        <taxon>Ustilaginomycetes</taxon>
        <taxon>Ustilaginales</taxon>
        <taxon>Ustilaginaceae</taxon>
        <taxon>Sporisorium</taxon>
    </lineage>
</organism>
<dbReference type="SUPFAM" id="SSF53254">
    <property type="entry name" value="Phosphoglycerate mutase-like"/>
    <property type="match status" value="1"/>
</dbReference>
<name>A0A0F7S0S9_9BASI</name>
<accession>A0A0F7S0S9</accession>
<keyword evidence="1" id="KW-0378">Hydrolase</keyword>
<gene>
    <name evidence="6" type="primary">SSCI62940.1</name>
    <name evidence="7" type="ORF">SPSC_00582</name>
</gene>
<evidence type="ECO:0000256" key="5">
    <source>
        <dbReference type="SAM" id="SignalP"/>
    </source>
</evidence>
<feature type="active site" description="Proton donor" evidence="3">
    <location>
        <position position="353"/>
    </location>
</feature>
<dbReference type="CDD" id="cd07061">
    <property type="entry name" value="HP_HAP_like"/>
    <property type="match status" value="1"/>
</dbReference>
<evidence type="ECO:0000313" key="6">
    <source>
        <dbReference type="EMBL" id="CDS01288.1"/>
    </source>
</evidence>
<reference evidence="7" key="3">
    <citation type="submission" date="2014-06" db="EMBL/GenBank/DDBJ databases">
        <authorList>
            <person name="Ju J."/>
            <person name="Zhang J."/>
        </authorList>
    </citation>
    <scope>NUCLEOTIDE SEQUENCE</scope>
    <source>
        <strain evidence="7">SscI8</strain>
    </source>
</reference>
<dbReference type="Pfam" id="PF00328">
    <property type="entry name" value="His_Phos_2"/>
    <property type="match status" value="1"/>
</dbReference>
<keyword evidence="8" id="KW-1185">Reference proteome</keyword>
<evidence type="ECO:0000313" key="7">
    <source>
        <dbReference type="EMBL" id="CDU21952.1"/>
    </source>
</evidence>
<dbReference type="InterPro" id="IPR033379">
    <property type="entry name" value="Acid_Pase_AS"/>
</dbReference>
<dbReference type="InterPro" id="IPR016274">
    <property type="entry name" value="Histidine_acid_Pase_euk"/>
</dbReference>
<evidence type="ECO:0000256" key="2">
    <source>
        <dbReference type="ARBA" id="ARBA00023180"/>
    </source>
</evidence>
<feature type="disulfide bond" evidence="4">
    <location>
        <begin position="70"/>
        <end position="402"/>
    </location>
</feature>
<feature type="signal peptide" evidence="5">
    <location>
        <begin position="1"/>
        <end position="29"/>
    </location>
</feature>
<dbReference type="PANTHER" id="PTHR20963">
    <property type="entry name" value="MULTIPLE INOSITOL POLYPHOSPHATE PHOSPHATASE-RELATED"/>
    <property type="match status" value="1"/>
</dbReference>
<feature type="chain" id="PRO_5015038948" evidence="5">
    <location>
        <begin position="30"/>
        <end position="465"/>
    </location>
</feature>
<keyword evidence="5" id="KW-0732">Signal</keyword>
<protein>
    <submittedName>
        <fullName evidence="7">Related to Thiamine-repressible acid phosphatase</fullName>
    </submittedName>
</protein>
<reference evidence="8" key="2">
    <citation type="submission" date="2014-06" db="EMBL/GenBank/DDBJ databases">
        <authorList>
            <person name="Berkman P.J."/>
        </authorList>
    </citation>
    <scope>NUCLEOTIDE SEQUENCE [LARGE SCALE GENOMIC DNA]</scope>
</reference>
<dbReference type="InterPro" id="IPR000560">
    <property type="entry name" value="His_Pase_clade-2"/>
</dbReference>
<dbReference type="EMBL" id="LK056654">
    <property type="protein sequence ID" value="CDU21952.1"/>
    <property type="molecule type" value="Genomic_DNA"/>
</dbReference>
<evidence type="ECO:0000256" key="4">
    <source>
        <dbReference type="PIRSR" id="PIRSR000894-2"/>
    </source>
</evidence>
<feature type="disulfide bond" evidence="4">
    <location>
        <begin position="426"/>
        <end position="434"/>
    </location>
</feature>
<dbReference type="Gene3D" id="3.40.50.1240">
    <property type="entry name" value="Phosphoglycerate mutase-like"/>
    <property type="match status" value="1"/>
</dbReference>
<dbReference type="OrthoDB" id="6509975at2759"/>
<reference evidence="6" key="1">
    <citation type="submission" date="2014-06" db="EMBL/GenBank/DDBJ databases">
        <authorList>
            <person name="Berkman J.Paul."/>
        </authorList>
    </citation>
    <scope>NUCLEOTIDE SEQUENCE [LARGE SCALE GENOMIC DNA]</scope>
</reference>
<dbReference type="PROSITE" id="PS00778">
    <property type="entry name" value="HIS_ACID_PHOSPHAT_2"/>
    <property type="match status" value="1"/>
</dbReference>
<evidence type="ECO:0000256" key="1">
    <source>
        <dbReference type="ARBA" id="ARBA00022801"/>
    </source>
</evidence>
<dbReference type="EMBL" id="CCFA01003739">
    <property type="protein sequence ID" value="CDS01288.1"/>
    <property type="molecule type" value="Genomic_DNA"/>
</dbReference>